<keyword evidence="4" id="KW-1185">Reference proteome</keyword>
<dbReference type="EMBL" id="JABXBU010002072">
    <property type="protein sequence ID" value="KAF8777104.1"/>
    <property type="molecule type" value="Genomic_DNA"/>
</dbReference>
<feature type="transmembrane region" description="Helical" evidence="1">
    <location>
        <begin position="198"/>
        <end position="219"/>
    </location>
</feature>
<dbReference type="GO" id="GO:0016747">
    <property type="term" value="F:acyltransferase activity, transferring groups other than amino-acyl groups"/>
    <property type="evidence" value="ECO:0007669"/>
    <property type="project" value="InterPro"/>
</dbReference>
<feature type="transmembrane region" description="Helical" evidence="1">
    <location>
        <begin position="283"/>
        <end position="305"/>
    </location>
</feature>
<keyword evidence="1" id="KW-0472">Membrane</keyword>
<sequence>MFCIVKNGSKILRTTSSENQIGCIHGLRFIANAWLILLHTSMDYISTIKDMKEVKQLFELRVSQLMLGGIFSVDIFFVISGFLNGYLFFHKYSKRNGNISWVFFYFKRFARLTPVYMIVLGCYTTLFTYTGTGIIWPTYNTNPVCKKDWWWQLLYINNFEEAENQCTVWGWHLAADMQFYIISPLFMILLMRRPRLGYALVLTCISGSCAASFVLTYQYNLTEGLSRVELLSGNIRSLSTKFWKYYNIIHSKPYTRIGPYLNGLVLGHYLYKKSISTNIIRNSKTVLCCGWATTASFMWICFFSLYKKEEVLWETAVYNGTKFLLFSCGVVWIIYVCFTGQAELLNNFLSWKAFLPLSRLSYCSNLTHMIILMKILLQAESIMDFSLITLMSLYLYTSAFTYLVSFIASLFFEMPVLNFLNQLGGITIVASLLSWQHPILP</sequence>
<dbReference type="InterPro" id="IPR002656">
    <property type="entry name" value="Acyl_transf_3_dom"/>
</dbReference>
<feature type="transmembrane region" description="Helical" evidence="1">
    <location>
        <begin position="385"/>
        <end position="412"/>
    </location>
</feature>
<feature type="transmembrane region" description="Helical" evidence="1">
    <location>
        <begin position="359"/>
        <end position="379"/>
    </location>
</feature>
<keyword evidence="1" id="KW-1133">Transmembrane helix</keyword>
<evidence type="ECO:0000256" key="1">
    <source>
        <dbReference type="SAM" id="Phobius"/>
    </source>
</evidence>
<feature type="transmembrane region" description="Helical" evidence="1">
    <location>
        <begin position="62"/>
        <end position="89"/>
    </location>
</feature>
<dbReference type="InterPro" id="IPR052728">
    <property type="entry name" value="O2_lipid_transport_reg"/>
</dbReference>
<dbReference type="PANTHER" id="PTHR11161:SF0">
    <property type="entry name" value="O-ACYLTRANSFERASE LIKE PROTEIN"/>
    <property type="match status" value="1"/>
</dbReference>
<protein>
    <submittedName>
        <fullName evidence="3">Nose resistant to fluoxetine protein 6 like protein</fullName>
    </submittedName>
</protein>
<dbReference type="Proteomes" id="UP000807504">
    <property type="component" value="Unassembled WGS sequence"/>
</dbReference>
<feature type="transmembrane region" description="Helical" evidence="1">
    <location>
        <begin position="109"/>
        <end position="129"/>
    </location>
</feature>
<evidence type="ECO:0000259" key="2">
    <source>
        <dbReference type="Pfam" id="PF01757"/>
    </source>
</evidence>
<organism evidence="3 4">
    <name type="scientific">Argiope bruennichi</name>
    <name type="common">Wasp spider</name>
    <name type="synonym">Aranea bruennichi</name>
    <dbReference type="NCBI Taxonomy" id="94029"/>
    <lineage>
        <taxon>Eukaryota</taxon>
        <taxon>Metazoa</taxon>
        <taxon>Ecdysozoa</taxon>
        <taxon>Arthropoda</taxon>
        <taxon>Chelicerata</taxon>
        <taxon>Arachnida</taxon>
        <taxon>Araneae</taxon>
        <taxon>Araneomorphae</taxon>
        <taxon>Entelegynae</taxon>
        <taxon>Araneoidea</taxon>
        <taxon>Araneidae</taxon>
        <taxon>Argiope</taxon>
    </lineage>
</organism>
<gene>
    <name evidence="3" type="ORF">HNY73_014025</name>
</gene>
<accession>A0A8T0EPB3</accession>
<feature type="transmembrane region" description="Helical" evidence="1">
    <location>
        <begin position="169"/>
        <end position="191"/>
    </location>
</feature>
<feature type="transmembrane region" description="Helical" evidence="1">
    <location>
        <begin position="317"/>
        <end position="338"/>
    </location>
</feature>
<comment type="caution">
    <text evidence="3">The sequence shown here is derived from an EMBL/GenBank/DDBJ whole genome shotgun (WGS) entry which is preliminary data.</text>
</comment>
<keyword evidence="1" id="KW-0812">Transmembrane</keyword>
<name>A0A8T0EPB3_ARGBR</name>
<reference evidence="3" key="2">
    <citation type="submission" date="2020-06" db="EMBL/GenBank/DDBJ databases">
        <authorList>
            <person name="Sheffer M."/>
        </authorList>
    </citation>
    <scope>NUCLEOTIDE SEQUENCE</scope>
</reference>
<evidence type="ECO:0000313" key="3">
    <source>
        <dbReference type="EMBL" id="KAF8777104.1"/>
    </source>
</evidence>
<feature type="domain" description="Acyltransferase 3" evidence="2">
    <location>
        <begin position="23"/>
        <end position="407"/>
    </location>
</feature>
<feature type="transmembrane region" description="Helical" evidence="1">
    <location>
        <begin position="21"/>
        <end position="42"/>
    </location>
</feature>
<dbReference type="AlphaFoldDB" id="A0A8T0EPB3"/>
<dbReference type="Pfam" id="PF01757">
    <property type="entry name" value="Acyl_transf_3"/>
    <property type="match status" value="1"/>
</dbReference>
<evidence type="ECO:0000313" key="4">
    <source>
        <dbReference type="Proteomes" id="UP000807504"/>
    </source>
</evidence>
<dbReference type="PANTHER" id="PTHR11161">
    <property type="entry name" value="O-ACYLTRANSFERASE"/>
    <property type="match status" value="1"/>
</dbReference>
<proteinExistence type="predicted"/>
<reference evidence="3" key="1">
    <citation type="journal article" date="2020" name="bioRxiv">
        <title>Chromosome-level reference genome of the European wasp spider Argiope bruennichi: a resource for studies on range expansion and evolutionary adaptation.</title>
        <authorList>
            <person name="Sheffer M.M."/>
            <person name="Hoppe A."/>
            <person name="Krehenwinkel H."/>
            <person name="Uhl G."/>
            <person name="Kuss A.W."/>
            <person name="Jensen L."/>
            <person name="Jensen C."/>
            <person name="Gillespie R.G."/>
            <person name="Hoff K.J."/>
            <person name="Prost S."/>
        </authorList>
    </citation>
    <scope>NUCLEOTIDE SEQUENCE</scope>
</reference>